<evidence type="ECO:0000256" key="1">
    <source>
        <dbReference type="SAM" id="Phobius"/>
    </source>
</evidence>
<keyword evidence="1" id="KW-0812">Transmembrane</keyword>
<dbReference type="InterPro" id="IPR003961">
    <property type="entry name" value="FN3_dom"/>
</dbReference>
<dbReference type="SUPFAM" id="SSF82171">
    <property type="entry name" value="DPP6 N-terminal domain-like"/>
    <property type="match status" value="1"/>
</dbReference>
<feature type="domain" description="Fibronectin type-III" evidence="2">
    <location>
        <begin position="221"/>
        <end position="312"/>
    </location>
</feature>
<feature type="domain" description="Fibronectin type-III" evidence="2">
    <location>
        <begin position="316"/>
        <end position="410"/>
    </location>
</feature>
<dbReference type="InterPro" id="IPR036116">
    <property type="entry name" value="FN3_sf"/>
</dbReference>
<dbReference type="Proteomes" id="UP000671862">
    <property type="component" value="Chromosome"/>
</dbReference>
<dbReference type="EMBL" id="CP071446">
    <property type="protein sequence ID" value="QTA37992.1"/>
    <property type="molecule type" value="Genomic_DNA"/>
</dbReference>
<name>A0ABX7S5Z1_9BACT</name>
<dbReference type="PANTHER" id="PTHR42754:SF1">
    <property type="entry name" value="LIPOPROTEIN"/>
    <property type="match status" value="1"/>
</dbReference>
<dbReference type="RefSeq" id="WP_207566713.1">
    <property type="nucleotide sequence ID" value="NZ_CP071446.1"/>
</dbReference>
<evidence type="ECO:0000313" key="4">
    <source>
        <dbReference type="Proteomes" id="UP000671862"/>
    </source>
</evidence>
<dbReference type="SUPFAM" id="SSF49265">
    <property type="entry name" value="Fibronectin type III"/>
    <property type="match status" value="2"/>
</dbReference>
<protein>
    <recommendedName>
        <fullName evidence="2">Fibronectin type-III domain-containing protein</fullName>
    </recommendedName>
</protein>
<keyword evidence="4" id="KW-1185">Reference proteome</keyword>
<dbReference type="Gene3D" id="2.60.40.10">
    <property type="entry name" value="Immunoglobulins"/>
    <property type="match status" value="4"/>
</dbReference>
<dbReference type="PROSITE" id="PS50853">
    <property type="entry name" value="FN3"/>
    <property type="match status" value="2"/>
</dbReference>
<reference evidence="3 4" key="1">
    <citation type="submission" date="2021-03" db="EMBL/GenBank/DDBJ databases">
        <title>Thermosipho ferrireducens sp.nov., an anaerobic thermophilic iron-reducing bacterium isolated from a deep-sea hydrothermal sulfide deposits.</title>
        <authorList>
            <person name="Zeng X."/>
            <person name="Chen Y."/>
            <person name="Shao Z."/>
        </authorList>
    </citation>
    <scope>NUCLEOTIDE SEQUENCE [LARGE SCALE GENOMIC DNA]</scope>
    <source>
        <strain evidence="3 4">JL129W03</strain>
    </source>
</reference>
<keyword evidence="1" id="KW-1133">Transmembrane helix</keyword>
<dbReference type="Pfam" id="PF00041">
    <property type="entry name" value="fn3"/>
    <property type="match status" value="1"/>
</dbReference>
<evidence type="ECO:0000313" key="3">
    <source>
        <dbReference type="EMBL" id="QTA37992.1"/>
    </source>
</evidence>
<dbReference type="CDD" id="cd00063">
    <property type="entry name" value="FN3"/>
    <property type="match status" value="1"/>
</dbReference>
<dbReference type="InterPro" id="IPR013783">
    <property type="entry name" value="Ig-like_fold"/>
</dbReference>
<gene>
    <name evidence="3" type="ORF">JYK00_00095</name>
</gene>
<dbReference type="PANTHER" id="PTHR42754">
    <property type="entry name" value="ENDOGLUCANASE"/>
    <property type="match status" value="1"/>
</dbReference>
<sequence length="798" mass="90622">MTFSKKRNLIYLVFVLITFLSVIFVMKLTEKTPPRVYLLFPENNSFLSKRMIEFSWNVESKKSENVISKLLFGEATPNSIVYSGTNTVYELKGLEPSKTYYWKVMITDGKSSKESEIYKFTVINSPPKIISQATPVNEEILNERKVTLGWKAVDPDGDQLFFDLFFGTETNPQLYAKSLDKNRITIKLPKPGNYYWKVIARDKYGGISESPIWSFEVENHPPAKPSVTVMKKENNLIISWKKVKDLDGDPVKYDLTLYKDQTKIMILKDLKTNSYTLENASPGALYGVKLIAKDPYGAKNESDTITIKMPDLNQPPEVSLIFPGNRSISMPEKVVLKWSGVDPDSEDISYDIYIGKSIDKMKLISKNYKNNIYELRNLEPFTVYYWKIVAKDNSGNSSESSINSFSTGPYVNIKVIYGQKFSDVVNDMYLLEDETFLILGTSEQLKKNKVDDDLILLKTEGFQISWVKTFMRDRNQEGVKVLSNKDYIYILGNDEINNGDMFVKKLDRSGNELWTKYYGGNEKDTAVDMIKIRDGFIVLGSSWSADFIKGERSGWNDIFIMKIDFEGDVQWIKSYGGSSLDNAVKILDLKDRYVIVANTRSSDYLVPKNYGKFDVWIFSISKDGKLLWSRIFGGKDIDKASAAIEYNQNIIVAMKTYSSDNDIAKNYGGSDILLIELDKDGTLVKKLTVGGNGNDVCNELLALDDGIILIGSTTSTSGIFYKDFYNKKGLKDYFVMKITNDKLIWSRVSGGFDNDTAIVGKLAGNKLYFTGYTYSRDGDFNSNSGESDIFMGYILLER</sequence>
<evidence type="ECO:0000259" key="2">
    <source>
        <dbReference type="PROSITE" id="PS50853"/>
    </source>
</evidence>
<keyword evidence="1" id="KW-0472">Membrane</keyword>
<proteinExistence type="predicted"/>
<feature type="transmembrane region" description="Helical" evidence="1">
    <location>
        <begin position="9"/>
        <end position="26"/>
    </location>
</feature>
<dbReference type="SMART" id="SM00060">
    <property type="entry name" value="FN3"/>
    <property type="match status" value="4"/>
</dbReference>
<organism evidence="3 4">
    <name type="scientific">Thermosipho ferrireducens</name>
    <dbReference type="NCBI Taxonomy" id="2571116"/>
    <lineage>
        <taxon>Bacteria</taxon>
        <taxon>Thermotogati</taxon>
        <taxon>Thermotogota</taxon>
        <taxon>Thermotogae</taxon>
        <taxon>Thermotogales</taxon>
        <taxon>Fervidobacteriaceae</taxon>
        <taxon>Thermosipho</taxon>
    </lineage>
</organism>
<accession>A0ABX7S5Z1</accession>